<dbReference type="AlphaFoldDB" id="A0A377PJY9"/>
<dbReference type="InterPro" id="IPR049826">
    <property type="entry name" value="Ig-like_ice"/>
</dbReference>
<gene>
    <name evidence="2" type="ORF">NCTC8105_03073</name>
</gene>
<dbReference type="Gene3D" id="2.60.40.10">
    <property type="entry name" value="Immunoglobulins"/>
    <property type="match status" value="1"/>
</dbReference>
<dbReference type="NCBIfam" id="NF012196">
    <property type="entry name" value="Ig_like_ice"/>
    <property type="match status" value="1"/>
</dbReference>
<feature type="domain" description="Bacterial Ig-like" evidence="1">
    <location>
        <begin position="63"/>
        <end position="121"/>
    </location>
</feature>
<evidence type="ECO:0000259" key="1">
    <source>
        <dbReference type="Pfam" id="PF19077"/>
    </source>
</evidence>
<sequence>MTLKWSDLSGNSAQASHDFTVNTTASALTVSPLTGDNLVNSAEVASGLVVNGTSVNIPVGGKIEVTLNGVTYTTTIKTGGTWSVTVPADAAQAIPDGTATLTVSGLDNAGNPVSSSQNFEIITHTAPHPTLNAPFGDGYLNAAEAGSNQQLSGTTGVAGRRPAGDGQLWRQKLYRDG</sequence>
<evidence type="ECO:0000313" key="2">
    <source>
        <dbReference type="EMBL" id="STQ80928.1"/>
    </source>
</evidence>
<evidence type="ECO:0000313" key="3">
    <source>
        <dbReference type="Proteomes" id="UP000254821"/>
    </source>
</evidence>
<dbReference type="Proteomes" id="UP000254821">
    <property type="component" value="Unassembled WGS sequence"/>
</dbReference>
<dbReference type="InterPro" id="IPR044016">
    <property type="entry name" value="Big_13"/>
</dbReference>
<dbReference type="EMBL" id="UGHP01000001">
    <property type="protein sequence ID" value="STQ80928.1"/>
    <property type="molecule type" value="Genomic_DNA"/>
</dbReference>
<name>A0A377PJY9_HAFAL</name>
<accession>A0A377PJY9</accession>
<reference evidence="2 3" key="1">
    <citation type="submission" date="2018-06" db="EMBL/GenBank/DDBJ databases">
        <authorList>
            <consortium name="Pathogen Informatics"/>
            <person name="Doyle S."/>
        </authorList>
    </citation>
    <scope>NUCLEOTIDE SEQUENCE [LARGE SCALE GENOMIC DNA]</scope>
    <source>
        <strain evidence="2 3">NCTC8105</strain>
    </source>
</reference>
<organism evidence="2 3">
    <name type="scientific">Hafnia alvei</name>
    <dbReference type="NCBI Taxonomy" id="569"/>
    <lineage>
        <taxon>Bacteria</taxon>
        <taxon>Pseudomonadati</taxon>
        <taxon>Pseudomonadota</taxon>
        <taxon>Gammaproteobacteria</taxon>
        <taxon>Enterobacterales</taxon>
        <taxon>Hafniaceae</taxon>
        <taxon>Hafnia</taxon>
    </lineage>
</organism>
<proteinExistence type="predicted"/>
<protein>
    <recommendedName>
        <fullName evidence="1">Bacterial Ig-like domain-containing protein</fullName>
    </recommendedName>
</protein>
<dbReference type="NCBIfam" id="NF033510">
    <property type="entry name" value="Ca_tandemer"/>
    <property type="match status" value="1"/>
</dbReference>
<dbReference type="InterPro" id="IPR013783">
    <property type="entry name" value="Ig-like_fold"/>
</dbReference>
<dbReference type="Pfam" id="PF19077">
    <property type="entry name" value="Big_13"/>
    <property type="match status" value="1"/>
</dbReference>